<evidence type="ECO:0000256" key="12">
    <source>
        <dbReference type="ARBA" id="ARBA00023012"/>
    </source>
</evidence>
<dbReference type="InterPro" id="IPR036890">
    <property type="entry name" value="HATPase_C_sf"/>
</dbReference>
<keyword evidence="11 14" id="KW-1133">Transmembrane helix</keyword>
<organism evidence="17 18">
    <name type="scientific">Paenibacillus chungangensis</name>
    <dbReference type="NCBI Taxonomy" id="696535"/>
    <lineage>
        <taxon>Bacteria</taxon>
        <taxon>Bacillati</taxon>
        <taxon>Bacillota</taxon>
        <taxon>Bacilli</taxon>
        <taxon>Bacillales</taxon>
        <taxon>Paenibacillaceae</taxon>
        <taxon>Paenibacillus</taxon>
    </lineage>
</organism>
<feature type="domain" description="Histidine kinase" evidence="15">
    <location>
        <begin position="496"/>
        <end position="602"/>
    </location>
</feature>
<keyword evidence="13 14" id="KW-0472">Membrane</keyword>
<dbReference type="InterPro" id="IPR003660">
    <property type="entry name" value="HAMP_dom"/>
</dbReference>
<evidence type="ECO:0000256" key="2">
    <source>
        <dbReference type="ARBA" id="ARBA00004651"/>
    </source>
</evidence>
<protein>
    <recommendedName>
        <fullName evidence="3">histidine kinase</fullName>
        <ecNumber evidence="3">2.7.13.3</ecNumber>
    </recommendedName>
</protein>
<keyword evidence="9 17" id="KW-0418">Kinase</keyword>
<dbReference type="InterPro" id="IPR003594">
    <property type="entry name" value="HATPase_dom"/>
</dbReference>
<proteinExistence type="predicted"/>
<evidence type="ECO:0000256" key="11">
    <source>
        <dbReference type="ARBA" id="ARBA00022989"/>
    </source>
</evidence>
<accession>A0ABW3HVC8</accession>
<comment type="caution">
    <text evidence="17">The sequence shown here is derived from an EMBL/GenBank/DDBJ whole genome shotgun (WGS) entry which is preliminary data.</text>
</comment>
<evidence type="ECO:0000256" key="5">
    <source>
        <dbReference type="ARBA" id="ARBA00022553"/>
    </source>
</evidence>
<evidence type="ECO:0000313" key="18">
    <source>
        <dbReference type="Proteomes" id="UP001596989"/>
    </source>
</evidence>
<dbReference type="Gene3D" id="6.10.340.10">
    <property type="match status" value="1"/>
</dbReference>
<dbReference type="EC" id="2.7.13.3" evidence="3"/>
<evidence type="ECO:0000256" key="13">
    <source>
        <dbReference type="ARBA" id="ARBA00023136"/>
    </source>
</evidence>
<dbReference type="Pfam" id="PF02518">
    <property type="entry name" value="HATPase_c"/>
    <property type="match status" value="1"/>
</dbReference>
<dbReference type="Pfam" id="PF00672">
    <property type="entry name" value="HAMP"/>
    <property type="match status" value="1"/>
</dbReference>
<evidence type="ECO:0000256" key="8">
    <source>
        <dbReference type="ARBA" id="ARBA00022741"/>
    </source>
</evidence>
<dbReference type="EMBL" id="JBHTJZ010000036">
    <property type="protein sequence ID" value="MFD0961513.1"/>
    <property type="molecule type" value="Genomic_DNA"/>
</dbReference>
<dbReference type="GO" id="GO:0004673">
    <property type="term" value="F:protein histidine kinase activity"/>
    <property type="evidence" value="ECO:0007669"/>
    <property type="project" value="UniProtKB-EC"/>
</dbReference>
<dbReference type="PROSITE" id="PS50109">
    <property type="entry name" value="HIS_KIN"/>
    <property type="match status" value="1"/>
</dbReference>
<evidence type="ECO:0000256" key="6">
    <source>
        <dbReference type="ARBA" id="ARBA00022679"/>
    </source>
</evidence>
<keyword evidence="8" id="KW-0547">Nucleotide-binding</keyword>
<evidence type="ECO:0000256" key="1">
    <source>
        <dbReference type="ARBA" id="ARBA00000085"/>
    </source>
</evidence>
<evidence type="ECO:0000256" key="4">
    <source>
        <dbReference type="ARBA" id="ARBA00022475"/>
    </source>
</evidence>
<keyword evidence="4" id="KW-1003">Cell membrane</keyword>
<dbReference type="InterPro" id="IPR005467">
    <property type="entry name" value="His_kinase_dom"/>
</dbReference>
<evidence type="ECO:0000313" key="17">
    <source>
        <dbReference type="EMBL" id="MFD0961513.1"/>
    </source>
</evidence>
<evidence type="ECO:0000256" key="9">
    <source>
        <dbReference type="ARBA" id="ARBA00022777"/>
    </source>
</evidence>
<dbReference type="Pfam" id="PF06580">
    <property type="entry name" value="His_kinase"/>
    <property type="match status" value="1"/>
</dbReference>
<dbReference type="PROSITE" id="PS50885">
    <property type="entry name" value="HAMP"/>
    <property type="match status" value="1"/>
</dbReference>
<comment type="subcellular location">
    <subcellularLocation>
        <location evidence="2">Cell membrane</location>
        <topology evidence="2">Multi-pass membrane protein</topology>
    </subcellularLocation>
</comment>
<dbReference type="Gene3D" id="3.30.565.10">
    <property type="entry name" value="Histidine kinase-like ATPase, C-terminal domain"/>
    <property type="match status" value="1"/>
</dbReference>
<comment type="catalytic activity">
    <reaction evidence="1">
        <text>ATP + protein L-histidine = ADP + protein N-phospho-L-histidine.</text>
        <dbReference type="EC" id="2.7.13.3"/>
    </reaction>
</comment>
<dbReference type="SUPFAM" id="SSF55874">
    <property type="entry name" value="ATPase domain of HSP90 chaperone/DNA topoisomerase II/histidine kinase"/>
    <property type="match status" value="1"/>
</dbReference>
<dbReference type="SUPFAM" id="SSF158472">
    <property type="entry name" value="HAMP domain-like"/>
    <property type="match status" value="1"/>
</dbReference>
<dbReference type="SMART" id="SM00304">
    <property type="entry name" value="HAMP"/>
    <property type="match status" value="1"/>
</dbReference>
<sequence>MFARFYRNRIRNSLFGRWILLFSAIAVLSIVTLAYGAHWYLSQSLLEKELDSQKKTMDAVNDYVTRKYEAAHNMVENIYRNQTLSEHSSFLLQHSFDAYIQHKLDRYFEFSGEAVNVISYFDNAIDDDPSIGHLLLYSAEMQYMYVFKQNGPFKLVETGAGGSYIPDAMALDSLPVDQPNPWLLKALQLSPREKGLVSMRVPINDKNTYKNIGQLVVLYQTDAIKQIVRRVGGDMKGTILVLSADGYALFDSSGTYTGMRHPEADVLQSLDAEERFKEDTLFTKLTNSHAGYTVVGMSSKAEVAKAHRGLSITILLITVLSVLIVVTIPSAMVVNYAKRTGKIIRFMRKVESGELSARIADDKDDELGQISRSFNEMLDELTLYIDRVYKAEIREKKTELAALQARVNPHFLYNTLEVIRMRALSQGAEDAAEMIYSLSALFRNIVRDKPSYSVKEEVEMCRLYLELFRIRYKDKFSYRIDVGAGAGSAETMKLILQPIIENYIVHGMRKDRDDNEIVITAERKGSMVHIQVRDNGNGIAPRKLEELRAVQLQPGERTEGGSFGMRSVHERLRLVYGEAGGLTVSSREGDGTIVSLHFPVKKGDQGIYV</sequence>
<feature type="domain" description="HAMP" evidence="16">
    <location>
        <begin position="342"/>
        <end position="386"/>
    </location>
</feature>
<keyword evidence="6 17" id="KW-0808">Transferase</keyword>
<evidence type="ECO:0000259" key="15">
    <source>
        <dbReference type="PROSITE" id="PS50109"/>
    </source>
</evidence>
<dbReference type="PANTHER" id="PTHR34220">
    <property type="entry name" value="SENSOR HISTIDINE KINASE YPDA"/>
    <property type="match status" value="1"/>
</dbReference>
<keyword evidence="10" id="KW-0067">ATP-binding</keyword>
<evidence type="ECO:0000256" key="14">
    <source>
        <dbReference type="SAM" id="Phobius"/>
    </source>
</evidence>
<dbReference type="InterPro" id="IPR050640">
    <property type="entry name" value="Bact_2-comp_sensor_kinase"/>
</dbReference>
<dbReference type="RefSeq" id="WP_377567157.1">
    <property type="nucleotide sequence ID" value="NZ_JBHTJZ010000036.1"/>
</dbReference>
<dbReference type="SMART" id="SM00387">
    <property type="entry name" value="HATPase_c"/>
    <property type="match status" value="1"/>
</dbReference>
<keyword evidence="7 14" id="KW-0812">Transmembrane</keyword>
<keyword evidence="18" id="KW-1185">Reference proteome</keyword>
<dbReference type="PANTHER" id="PTHR34220:SF11">
    <property type="entry name" value="SENSOR PROTEIN KINASE HPTS"/>
    <property type="match status" value="1"/>
</dbReference>
<evidence type="ECO:0000256" key="10">
    <source>
        <dbReference type="ARBA" id="ARBA00022840"/>
    </source>
</evidence>
<evidence type="ECO:0000256" key="7">
    <source>
        <dbReference type="ARBA" id="ARBA00022692"/>
    </source>
</evidence>
<name>A0ABW3HVC8_9BACL</name>
<reference evidence="18" key="1">
    <citation type="journal article" date="2019" name="Int. J. Syst. Evol. Microbiol.">
        <title>The Global Catalogue of Microorganisms (GCM) 10K type strain sequencing project: providing services to taxonomists for standard genome sequencing and annotation.</title>
        <authorList>
            <consortium name="The Broad Institute Genomics Platform"/>
            <consortium name="The Broad Institute Genome Sequencing Center for Infectious Disease"/>
            <person name="Wu L."/>
            <person name="Ma J."/>
        </authorList>
    </citation>
    <scope>NUCLEOTIDE SEQUENCE [LARGE SCALE GENOMIC DNA]</scope>
    <source>
        <strain evidence="18">CCUG 59129</strain>
    </source>
</reference>
<dbReference type="Proteomes" id="UP001596989">
    <property type="component" value="Unassembled WGS sequence"/>
</dbReference>
<keyword evidence="5" id="KW-0597">Phosphoprotein</keyword>
<gene>
    <name evidence="17" type="ORF">ACFQ2I_19345</name>
</gene>
<keyword evidence="12" id="KW-0902">Two-component regulatory system</keyword>
<dbReference type="CDD" id="cd06225">
    <property type="entry name" value="HAMP"/>
    <property type="match status" value="1"/>
</dbReference>
<evidence type="ECO:0000256" key="3">
    <source>
        <dbReference type="ARBA" id="ARBA00012438"/>
    </source>
</evidence>
<feature type="transmembrane region" description="Helical" evidence="14">
    <location>
        <begin position="314"/>
        <end position="337"/>
    </location>
</feature>
<dbReference type="InterPro" id="IPR010559">
    <property type="entry name" value="Sig_transdc_His_kin_internal"/>
</dbReference>
<evidence type="ECO:0000259" key="16">
    <source>
        <dbReference type="PROSITE" id="PS50885"/>
    </source>
</evidence>